<accession>A0ABV7VQ03</accession>
<dbReference type="PANTHER" id="PTHR47894">
    <property type="entry name" value="HTH-TYPE TRANSCRIPTIONAL REGULATOR GADX"/>
    <property type="match status" value="1"/>
</dbReference>
<organism evidence="5 6">
    <name type="scientific">Bacterioplanoides pacificum</name>
    <dbReference type="NCBI Taxonomy" id="1171596"/>
    <lineage>
        <taxon>Bacteria</taxon>
        <taxon>Pseudomonadati</taxon>
        <taxon>Pseudomonadota</taxon>
        <taxon>Gammaproteobacteria</taxon>
        <taxon>Oceanospirillales</taxon>
        <taxon>Oceanospirillaceae</taxon>
        <taxon>Bacterioplanoides</taxon>
    </lineage>
</organism>
<evidence type="ECO:0000256" key="1">
    <source>
        <dbReference type="ARBA" id="ARBA00023015"/>
    </source>
</evidence>
<dbReference type="Pfam" id="PF12833">
    <property type="entry name" value="HTH_18"/>
    <property type="match status" value="1"/>
</dbReference>
<dbReference type="SUPFAM" id="SSF46689">
    <property type="entry name" value="Homeodomain-like"/>
    <property type="match status" value="1"/>
</dbReference>
<dbReference type="Proteomes" id="UP001595722">
    <property type="component" value="Unassembled WGS sequence"/>
</dbReference>
<reference evidence="6" key="1">
    <citation type="journal article" date="2019" name="Int. J. Syst. Evol. Microbiol.">
        <title>The Global Catalogue of Microorganisms (GCM) 10K type strain sequencing project: providing services to taxonomists for standard genome sequencing and annotation.</title>
        <authorList>
            <consortium name="The Broad Institute Genomics Platform"/>
            <consortium name="The Broad Institute Genome Sequencing Center for Infectious Disease"/>
            <person name="Wu L."/>
            <person name="Ma J."/>
        </authorList>
    </citation>
    <scope>NUCLEOTIDE SEQUENCE [LARGE SCALE GENOMIC DNA]</scope>
    <source>
        <strain evidence="6">KCTC 42424</strain>
    </source>
</reference>
<dbReference type="InterPro" id="IPR018060">
    <property type="entry name" value="HTH_AraC"/>
</dbReference>
<comment type="caution">
    <text evidence="5">The sequence shown here is derived from an EMBL/GenBank/DDBJ whole genome shotgun (WGS) entry which is preliminary data.</text>
</comment>
<evidence type="ECO:0000313" key="6">
    <source>
        <dbReference type="Proteomes" id="UP001595722"/>
    </source>
</evidence>
<feature type="domain" description="HTH araC/xylS-type" evidence="4">
    <location>
        <begin position="69"/>
        <end position="167"/>
    </location>
</feature>
<dbReference type="EMBL" id="JBHRYB010000005">
    <property type="protein sequence ID" value="MFC3679593.1"/>
    <property type="molecule type" value="Genomic_DNA"/>
</dbReference>
<evidence type="ECO:0000259" key="4">
    <source>
        <dbReference type="PROSITE" id="PS01124"/>
    </source>
</evidence>
<keyword evidence="6" id="KW-1185">Reference proteome</keyword>
<dbReference type="InterPro" id="IPR002197">
    <property type="entry name" value="HTH_Fis"/>
</dbReference>
<sequence length="167" mass="19082">MPVFTPVCQRWWQILETLQQRYPQQPVAVQLGLSVQAAHLGVLGYLVLACENQALSMLAVLPQQDDLIERLRKALLKALQSGQANSAFVARQLNVSERTLFRRLQQYGFSFKQILMQTRTELAKKHLQAGQLTLAEIALLLGYSEQSAFNRAFKRETGLTPRQFQRR</sequence>
<keyword evidence="1" id="KW-0805">Transcription regulation</keyword>
<dbReference type="RefSeq" id="WP_376865319.1">
    <property type="nucleotide sequence ID" value="NZ_JBHRYB010000005.1"/>
</dbReference>
<protein>
    <submittedName>
        <fullName evidence="5">Helix-turn-helix domain-containing protein</fullName>
    </submittedName>
</protein>
<dbReference type="Gene3D" id="1.10.10.60">
    <property type="entry name" value="Homeodomain-like"/>
    <property type="match status" value="1"/>
</dbReference>
<evidence type="ECO:0000313" key="5">
    <source>
        <dbReference type="EMBL" id="MFC3679593.1"/>
    </source>
</evidence>
<keyword evidence="2" id="KW-0238">DNA-binding</keyword>
<dbReference type="PROSITE" id="PS01124">
    <property type="entry name" value="HTH_ARAC_FAMILY_2"/>
    <property type="match status" value="1"/>
</dbReference>
<dbReference type="InterPro" id="IPR009057">
    <property type="entry name" value="Homeodomain-like_sf"/>
</dbReference>
<evidence type="ECO:0000256" key="2">
    <source>
        <dbReference type="ARBA" id="ARBA00023125"/>
    </source>
</evidence>
<evidence type="ECO:0000256" key="3">
    <source>
        <dbReference type="ARBA" id="ARBA00023163"/>
    </source>
</evidence>
<dbReference type="PRINTS" id="PR01590">
    <property type="entry name" value="HTHFIS"/>
</dbReference>
<dbReference type="PRINTS" id="PR00032">
    <property type="entry name" value="HTHARAC"/>
</dbReference>
<dbReference type="InterPro" id="IPR020449">
    <property type="entry name" value="Tscrpt_reg_AraC-type_HTH"/>
</dbReference>
<proteinExistence type="predicted"/>
<keyword evidence="3" id="KW-0804">Transcription</keyword>
<name>A0ABV7VQ03_9GAMM</name>
<dbReference type="SMART" id="SM00342">
    <property type="entry name" value="HTH_ARAC"/>
    <property type="match status" value="1"/>
</dbReference>
<dbReference type="PANTHER" id="PTHR47894:SF1">
    <property type="entry name" value="HTH-TYPE TRANSCRIPTIONAL REGULATOR VQSM"/>
    <property type="match status" value="1"/>
</dbReference>
<gene>
    <name evidence="5" type="ORF">ACFOMG_05640</name>
</gene>